<organism evidence="2 3">
    <name type="scientific">Chenopodium quinoa</name>
    <name type="common">Quinoa</name>
    <dbReference type="NCBI Taxonomy" id="63459"/>
    <lineage>
        <taxon>Eukaryota</taxon>
        <taxon>Viridiplantae</taxon>
        <taxon>Streptophyta</taxon>
        <taxon>Embryophyta</taxon>
        <taxon>Tracheophyta</taxon>
        <taxon>Spermatophyta</taxon>
        <taxon>Magnoliopsida</taxon>
        <taxon>eudicotyledons</taxon>
        <taxon>Gunneridae</taxon>
        <taxon>Pentapetalae</taxon>
        <taxon>Caryophyllales</taxon>
        <taxon>Chenopodiaceae</taxon>
        <taxon>Chenopodioideae</taxon>
        <taxon>Atripliceae</taxon>
        <taxon>Chenopodium</taxon>
    </lineage>
</organism>
<keyword evidence="1" id="KW-0812">Transmembrane</keyword>
<evidence type="ECO:0000313" key="3">
    <source>
        <dbReference type="Proteomes" id="UP000596660"/>
    </source>
</evidence>
<proteinExistence type="predicted"/>
<keyword evidence="1" id="KW-1133">Transmembrane helix</keyword>
<keyword evidence="1" id="KW-0472">Membrane</keyword>
<keyword evidence="3" id="KW-1185">Reference proteome</keyword>
<dbReference type="Gramene" id="AUR62040742-RA">
    <property type="protein sequence ID" value="AUR62040742-RA:cds"/>
    <property type="gene ID" value="AUR62040742"/>
</dbReference>
<dbReference type="Proteomes" id="UP000596660">
    <property type="component" value="Unplaced"/>
</dbReference>
<dbReference type="AlphaFoldDB" id="A0A803N569"/>
<accession>A0A803N569</accession>
<evidence type="ECO:0000256" key="1">
    <source>
        <dbReference type="SAM" id="Phobius"/>
    </source>
</evidence>
<reference evidence="2" key="2">
    <citation type="submission" date="2021-03" db="UniProtKB">
        <authorList>
            <consortium name="EnsemblPlants"/>
        </authorList>
    </citation>
    <scope>IDENTIFICATION</scope>
</reference>
<name>A0A803N569_CHEQI</name>
<protein>
    <submittedName>
        <fullName evidence="2">Uncharacterized protein</fullName>
    </submittedName>
</protein>
<reference evidence="2" key="1">
    <citation type="journal article" date="2017" name="Nature">
        <title>The genome of Chenopodium quinoa.</title>
        <authorList>
            <person name="Jarvis D.E."/>
            <person name="Ho Y.S."/>
            <person name="Lightfoot D.J."/>
            <person name="Schmoeckel S.M."/>
            <person name="Li B."/>
            <person name="Borm T.J.A."/>
            <person name="Ohyanagi H."/>
            <person name="Mineta K."/>
            <person name="Michell C.T."/>
            <person name="Saber N."/>
            <person name="Kharbatia N.M."/>
            <person name="Rupper R.R."/>
            <person name="Sharp A.R."/>
            <person name="Dally N."/>
            <person name="Boughton B.A."/>
            <person name="Woo Y.H."/>
            <person name="Gao G."/>
            <person name="Schijlen E.G.W.M."/>
            <person name="Guo X."/>
            <person name="Momin A.A."/>
            <person name="Negrao S."/>
            <person name="Al-Babili S."/>
            <person name="Gehring C."/>
            <person name="Roessner U."/>
            <person name="Jung C."/>
            <person name="Murphy K."/>
            <person name="Arold S.T."/>
            <person name="Gojobori T."/>
            <person name="van der Linden C.G."/>
            <person name="van Loo E.N."/>
            <person name="Jellen E.N."/>
            <person name="Maughan P.J."/>
            <person name="Tester M."/>
        </authorList>
    </citation>
    <scope>NUCLEOTIDE SEQUENCE [LARGE SCALE GENOMIC DNA]</scope>
    <source>
        <strain evidence="2">cv. PI 614886</strain>
    </source>
</reference>
<dbReference type="EnsemblPlants" id="AUR62040742-RA">
    <property type="protein sequence ID" value="AUR62040742-RA:cds"/>
    <property type="gene ID" value="AUR62040742"/>
</dbReference>
<feature type="transmembrane region" description="Helical" evidence="1">
    <location>
        <begin position="20"/>
        <end position="38"/>
    </location>
</feature>
<evidence type="ECO:0000313" key="2">
    <source>
        <dbReference type="EnsemblPlants" id="AUR62040742-RA:cds"/>
    </source>
</evidence>
<sequence>MNYKDWSRYLRYYNNGVAEFFSFYYYSHGFVSTYSFIFKRINFFVIVLQAVVVFDEFCAPDEEKMTPRSPLDFPIFLHFFNKFPPLSSCIDRVVGIHAIEAPVLHLVSKGLSNFVVAWTFMFAPSTIH</sequence>